<evidence type="ECO:0000256" key="3">
    <source>
        <dbReference type="ARBA" id="ARBA00022553"/>
    </source>
</evidence>
<dbReference type="SMART" id="SM00387">
    <property type="entry name" value="HATPase_c"/>
    <property type="match status" value="1"/>
</dbReference>
<feature type="domain" description="Response regulatory" evidence="10">
    <location>
        <begin position="675"/>
        <end position="793"/>
    </location>
</feature>
<dbReference type="GO" id="GO:0000155">
    <property type="term" value="F:phosphorelay sensor kinase activity"/>
    <property type="evidence" value="ECO:0007669"/>
    <property type="project" value="InterPro"/>
</dbReference>
<dbReference type="Pfam" id="PF00512">
    <property type="entry name" value="HisKA"/>
    <property type="match status" value="1"/>
</dbReference>
<dbReference type="Gene3D" id="2.60.40.2380">
    <property type="match status" value="1"/>
</dbReference>
<dbReference type="SMART" id="SM00388">
    <property type="entry name" value="HisKA"/>
    <property type="match status" value="1"/>
</dbReference>
<dbReference type="SUPFAM" id="SSF55874">
    <property type="entry name" value="ATPase domain of HSP90 chaperone/DNA topoisomerase II/histidine kinase"/>
    <property type="match status" value="1"/>
</dbReference>
<dbReference type="SUPFAM" id="SSF52172">
    <property type="entry name" value="CheY-like"/>
    <property type="match status" value="1"/>
</dbReference>
<evidence type="ECO:0000313" key="12">
    <source>
        <dbReference type="Proteomes" id="UP000319732"/>
    </source>
</evidence>
<dbReference type="PANTHER" id="PTHR45339:SF1">
    <property type="entry name" value="HYBRID SIGNAL TRANSDUCTION HISTIDINE KINASE J"/>
    <property type="match status" value="1"/>
</dbReference>
<dbReference type="AlphaFoldDB" id="A0A545SS47"/>
<feature type="region of interest" description="Disordered" evidence="6">
    <location>
        <begin position="128"/>
        <end position="147"/>
    </location>
</feature>
<feature type="signal peptide" evidence="8">
    <location>
        <begin position="1"/>
        <end position="27"/>
    </location>
</feature>
<feature type="modified residue" description="4-aspartylphosphate" evidence="5">
    <location>
        <position position="724"/>
    </location>
</feature>
<keyword evidence="3 5" id="KW-0597">Phosphoprotein</keyword>
<dbReference type="PANTHER" id="PTHR45339">
    <property type="entry name" value="HYBRID SIGNAL TRANSDUCTION HISTIDINE KINASE J"/>
    <property type="match status" value="1"/>
</dbReference>
<dbReference type="SUPFAM" id="SSF47384">
    <property type="entry name" value="Homodimeric domain of signal transducing histidine kinase"/>
    <property type="match status" value="1"/>
</dbReference>
<protein>
    <recommendedName>
        <fullName evidence="2">histidine kinase</fullName>
        <ecNumber evidence="2">2.7.13.3</ecNumber>
    </recommendedName>
</protein>
<dbReference type="Pfam" id="PF07695">
    <property type="entry name" value="7TMR-DISM_7TM"/>
    <property type="match status" value="1"/>
</dbReference>
<dbReference type="InterPro" id="IPR036890">
    <property type="entry name" value="HATPase_C_sf"/>
</dbReference>
<evidence type="ECO:0000259" key="9">
    <source>
        <dbReference type="PROSITE" id="PS50109"/>
    </source>
</evidence>
<evidence type="ECO:0000256" key="6">
    <source>
        <dbReference type="SAM" id="MobiDB-lite"/>
    </source>
</evidence>
<name>A0A545SS47_9GAMM</name>
<feature type="transmembrane region" description="Helical" evidence="7">
    <location>
        <begin position="235"/>
        <end position="254"/>
    </location>
</feature>
<feature type="chain" id="PRO_5022139673" description="histidine kinase" evidence="8">
    <location>
        <begin position="28"/>
        <end position="803"/>
    </location>
</feature>
<comment type="caution">
    <text evidence="11">The sequence shown here is derived from an EMBL/GenBank/DDBJ whole genome shotgun (WGS) entry which is preliminary data.</text>
</comment>
<evidence type="ECO:0000313" key="11">
    <source>
        <dbReference type="EMBL" id="TQV67775.1"/>
    </source>
</evidence>
<evidence type="ECO:0000256" key="4">
    <source>
        <dbReference type="ARBA" id="ARBA00023012"/>
    </source>
</evidence>
<feature type="transmembrane region" description="Helical" evidence="7">
    <location>
        <begin position="207"/>
        <end position="228"/>
    </location>
</feature>
<dbReference type="InterPro" id="IPR001789">
    <property type="entry name" value="Sig_transdc_resp-reg_receiver"/>
</dbReference>
<sequence>MGGTGRHWLRLCIWLGALCCWASGAHAGDAQLTLYPEEPEYTVYSNFTNAHVVHDPNHQWRMEDFVSGERNYRELLQQPHSTITAMGGTYWLVLEVDNRHPRADWRLNFQHGRTDLIEVLALPEAAARTTTRETNRNAQPKVARAGMQSSPQEREIAGLGYTIAVHLPPNETTVLLIRLDSYLYEGGIYIYLEEAAYNLDQRFDYQIFVVALLGLMLGMAVYNLFIFLVTRDITYFWYTWVAGLMALTWASYYGLLWSQFGWSDPYRYITTFSQIGVLIFTLLFVNSFLNIRSISKGFYYAFWACGVYLIAIAVGAFFFHPAYIFLAFWFILLPGTLMMLIVSTVCIIKGYRAARFLIGGQALVAVGTFQTGLAIFGVMPYNDPVPHHFTAMSAGEMVLLSMALADRINQLRDEKRVAEEANRLKSGFLALMSHEIRTPLNGLLSMIKLIARSDLSERQRSYVKALDYSGNALMSMLNSLLDYSKLEARNIELEAIAFDPRSVLESIVILMSARASEKGLILSSKIEKQLPPQVIGDPNRLRQVLLNLIGNGIKFTNRGVVNLYAKEIHRTGTTVTIRFEVEDSGIGIDKEDQAKVFDMFTQADASITRRFGGTGLGLSICRRLVELMGGELALDSEVGVGSNFHFTLQLPYSLEPVIETKADRQAGAITARSLRVLLVDDIELNRVAAAGLLEHEGHKVTLAESARQALEKLQRHSFDIVLMDIHMPDMDGVLATQHIRQFKDPVKAGIPVIALTANANVQQRREYIEAGIDDVVSKPLDVDELLASIARLTVTENKLTANN</sequence>
<dbReference type="EMBL" id="VHSG01000033">
    <property type="protein sequence ID" value="TQV67775.1"/>
    <property type="molecule type" value="Genomic_DNA"/>
</dbReference>
<feature type="transmembrane region" description="Helical" evidence="7">
    <location>
        <begin position="297"/>
        <end position="319"/>
    </location>
</feature>
<dbReference type="PROSITE" id="PS50109">
    <property type="entry name" value="HIS_KIN"/>
    <property type="match status" value="1"/>
</dbReference>
<evidence type="ECO:0000256" key="1">
    <source>
        <dbReference type="ARBA" id="ARBA00000085"/>
    </source>
</evidence>
<feature type="transmembrane region" description="Helical" evidence="7">
    <location>
        <begin position="325"/>
        <end position="348"/>
    </location>
</feature>
<evidence type="ECO:0000256" key="5">
    <source>
        <dbReference type="PROSITE-ProRule" id="PRU00169"/>
    </source>
</evidence>
<feature type="domain" description="Histidine kinase" evidence="9">
    <location>
        <begin position="431"/>
        <end position="652"/>
    </location>
</feature>
<dbReference type="InterPro" id="IPR003661">
    <property type="entry name" value="HisK_dim/P_dom"/>
</dbReference>
<keyword evidence="7" id="KW-0812">Transmembrane</keyword>
<feature type="transmembrane region" description="Helical" evidence="7">
    <location>
        <begin position="266"/>
        <end position="285"/>
    </location>
</feature>
<keyword evidence="7" id="KW-0472">Membrane</keyword>
<keyword evidence="12" id="KW-1185">Reference proteome</keyword>
<evidence type="ECO:0000256" key="7">
    <source>
        <dbReference type="SAM" id="Phobius"/>
    </source>
</evidence>
<reference evidence="11 12" key="1">
    <citation type="submission" date="2019-06" db="EMBL/GenBank/DDBJ databases">
        <title>Whole genome sequence for Cellvibrionaceae sp. R142.</title>
        <authorList>
            <person name="Wang G."/>
        </authorList>
    </citation>
    <scope>NUCLEOTIDE SEQUENCE [LARGE SCALE GENOMIC DNA]</scope>
    <source>
        <strain evidence="11 12">R142</strain>
    </source>
</reference>
<dbReference type="Pfam" id="PF00072">
    <property type="entry name" value="Response_reg"/>
    <property type="match status" value="1"/>
</dbReference>
<evidence type="ECO:0000259" key="10">
    <source>
        <dbReference type="PROSITE" id="PS50110"/>
    </source>
</evidence>
<dbReference type="InterPro" id="IPR003594">
    <property type="entry name" value="HATPase_dom"/>
</dbReference>
<dbReference type="FunFam" id="3.30.565.10:FF:000010">
    <property type="entry name" value="Sensor histidine kinase RcsC"/>
    <property type="match status" value="1"/>
</dbReference>
<dbReference type="PROSITE" id="PS50110">
    <property type="entry name" value="RESPONSE_REGULATORY"/>
    <property type="match status" value="1"/>
</dbReference>
<organism evidence="11 12">
    <name type="scientific">Exilibacterium tricleocarpae</name>
    <dbReference type="NCBI Taxonomy" id="2591008"/>
    <lineage>
        <taxon>Bacteria</taxon>
        <taxon>Pseudomonadati</taxon>
        <taxon>Pseudomonadota</taxon>
        <taxon>Gammaproteobacteria</taxon>
        <taxon>Cellvibrionales</taxon>
        <taxon>Cellvibrionaceae</taxon>
        <taxon>Exilibacterium</taxon>
    </lineage>
</organism>
<feature type="transmembrane region" description="Helical" evidence="7">
    <location>
        <begin position="360"/>
        <end position="379"/>
    </location>
</feature>
<dbReference type="Pfam" id="PF02518">
    <property type="entry name" value="HATPase_c"/>
    <property type="match status" value="1"/>
</dbReference>
<dbReference type="InterPro" id="IPR011623">
    <property type="entry name" value="7TMR_DISM_rcpt_extracell_dom1"/>
</dbReference>
<dbReference type="EC" id="2.7.13.3" evidence="2"/>
<evidence type="ECO:0000256" key="2">
    <source>
        <dbReference type="ARBA" id="ARBA00012438"/>
    </source>
</evidence>
<dbReference type="SMART" id="SM00448">
    <property type="entry name" value="REC"/>
    <property type="match status" value="1"/>
</dbReference>
<dbReference type="OrthoDB" id="6187449at2"/>
<comment type="catalytic activity">
    <reaction evidence="1">
        <text>ATP + protein L-histidine = ADP + protein N-phospho-L-histidine.</text>
        <dbReference type="EC" id="2.7.13.3"/>
    </reaction>
</comment>
<dbReference type="CDD" id="cd17546">
    <property type="entry name" value="REC_hyHK_CKI1_RcsC-like"/>
    <property type="match status" value="1"/>
</dbReference>
<dbReference type="RefSeq" id="WP_142929673.1">
    <property type="nucleotide sequence ID" value="NZ_ML660109.1"/>
</dbReference>
<dbReference type="Proteomes" id="UP000319732">
    <property type="component" value="Unassembled WGS sequence"/>
</dbReference>
<keyword evidence="7" id="KW-1133">Transmembrane helix</keyword>
<dbReference type="Gene3D" id="1.10.287.130">
    <property type="match status" value="1"/>
</dbReference>
<evidence type="ECO:0000256" key="8">
    <source>
        <dbReference type="SAM" id="SignalP"/>
    </source>
</evidence>
<dbReference type="Gene3D" id="3.30.565.10">
    <property type="entry name" value="Histidine kinase-like ATPase, C-terminal domain"/>
    <property type="match status" value="1"/>
</dbReference>
<dbReference type="CDD" id="cd16922">
    <property type="entry name" value="HATPase_EvgS-ArcB-TorS-like"/>
    <property type="match status" value="1"/>
</dbReference>
<gene>
    <name evidence="11" type="ORF">FKG94_24925</name>
</gene>
<dbReference type="CDD" id="cd00082">
    <property type="entry name" value="HisKA"/>
    <property type="match status" value="1"/>
</dbReference>
<dbReference type="Gene3D" id="3.40.50.2300">
    <property type="match status" value="1"/>
</dbReference>
<dbReference type="InterPro" id="IPR036097">
    <property type="entry name" value="HisK_dim/P_sf"/>
</dbReference>
<accession>A0A545SS47</accession>
<dbReference type="InterPro" id="IPR004358">
    <property type="entry name" value="Sig_transdc_His_kin-like_C"/>
</dbReference>
<dbReference type="PRINTS" id="PR00344">
    <property type="entry name" value="BCTRLSENSOR"/>
</dbReference>
<keyword evidence="4" id="KW-0902">Two-component regulatory system</keyword>
<keyword evidence="8" id="KW-0732">Signal</keyword>
<dbReference type="InterPro" id="IPR005467">
    <property type="entry name" value="His_kinase_dom"/>
</dbReference>
<proteinExistence type="predicted"/>
<dbReference type="InterPro" id="IPR011006">
    <property type="entry name" value="CheY-like_superfamily"/>
</dbReference>